<keyword evidence="2" id="KW-1185">Reference proteome</keyword>
<reference evidence="1" key="1">
    <citation type="journal article" date="2020" name="Nat. Commun.">
        <title>Large-scale genome sequencing of mycorrhizal fungi provides insights into the early evolution of symbiotic traits.</title>
        <authorList>
            <person name="Miyauchi S."/>
            <person name="Kiss E."/>
            <person name="Kuo A."/>
            <person name="Drula E."/>
            <person name="Kohler A."/>
            <person name="Sanchez-Garcia M."/>
            <person name="Morin E."/>
            <person name="Andreopoulos B."/>
            <person name="Barry K.W."/>
            <person name="Bonito G."/>
            <person name="Buee M."/>
            <person name="Carver A."/>
            <person name="Chen C."/>
            <person name="Cichocki N."/>
            <person name="Clum A."/>
            <person name="Culley D."/>
            <person name="Crous P.W."/>
            <person name="Fauchery L."/>
            <person name="Girlanda M."/>
            <person name="Hayes R.D."/>
            <person name="Keri Z."/>
            <person name="LaButti K."/>
            <person name="Lipzen A."/>
            <person name="Lombard V."/>
            <person name="Magnuson J."/>
            <person name="Maillard F."/>
            <person name="Murat C."/>
            <person name="Nolan M."/>
            <person name="Ohm R.A."/>
            <person name="Pangilinan J."/>
            <person name="Pereira M.F."/>
            <person name="Perotto S."/>
            <person name="Peter M."/>
            <person name="Pfister S."/>
            <person name="Riley R."/>
            <person name="Sitrit Y."/>
            <person name="Stielow J.B."/>
            <person name="Szollosi G."/>
            <person name="Zifcakova L."/>
            <person name="Stursova M."/>
            <person name="Spatafora J.W."/>
            <person name="Tedersoo L."/>
            <person name="Vaario L.M."/>
            <person name="Yamada A."/>
            <person name="Yan M."/>
            <person name="Wang P."/>
            <person name="Xu J."/>
            <person name="Bruns T."/>
            <person name="Baldrian P."/>
            <person name="Vilgalys R."/>
            <person name="Dunand C."/>
            <person name="Henrissat B."/>
            <person name="Grigoriev I.V."/>
            <person name="Hibbett D."/>
            <person name="Nagy L.G."/>
            <person name="Martin F.M."/>
        </authorList>
    </citation>
    <scope>NUCLEOTIDE SEQUENCE</scope>
    <source>
        <strain evidence="1">UH-Tt-Lm1</strain>
    </source>
</reference>
<dbReference type="InterPro" id="IPR011009">
    <property type="entry name" value="Kinase-like_dom_sf"/>
</dbReference>
<dbReference type="SUPFAM" id="SSF56112">
    <property type="entry name" value="Protein kinase-like (PK-like)"/>
    <property type="match status" value="1"/>
</dbReference>
<sequence length="598" mass="65681">MGGRTNAVCEDTPLIGPHCSNLDENVNPEVRVRVNGARTKITPASIASDPTFDDIHVGTGADTGARPSCVFHLCEGSTSSDRLLFDFGRFLEGGALDDVFGISRGSKSTRTSDHDHVPDDGKWEVTKLSGGLINVTVRAVRRRGDHKSWRSAIIKYAPPFVAAVGEDAPCGTFRQVIEYRALSLFGSTPSIATAEAAHKVSIPRVLKFFENKKVLVIRDLGEWMTPLESWMYPSTTTESPPSLETCTSVGKRLGSFLATVHCDVALLSKSQLLTNDGKLWFQNSDAEDYVRDEILGRILPILQLHFGPGTDVGERIADTISRDFDRSFLDDLHPPPPPLSSTGVTRSMFSAGDLWMGSFLIGAPPVSGTCPSLDAETEVEIGFIDWEFAGPARIGRDIAQLSAWLYLFSTSSGWSSIWSNCHPTVMDNIAIRSTSNAGPDNLLSDVGAVTSHGICYEGKKNPRTGQTLGWPPTAGALLDALLRSYARNVKEYPGHAWFVDEEYDQRKYQKERLAVIRSIWVLFGMEVIHNSVEAKGRFVGFFAADVDGGEQIGMWQREMIEVGCWYVSMAGEKPDEEFEEIVRKEGVLKRMYTVSGSL</sequence>
<comment type="caution">
    <text evidence="1">The sequence shown here is derived from an EMBL/GenBank/DDBJ whole genome shotgun (WGS) entry which is preliminary data.</text>
</comment>
<dbReference type="OrthoDB" id="25129at2759"/>
<evidence type="ECO:0000313" key="1">
    <source>
        <dbReference type="EMBL" id="KAF9779002.1"/>
    </source>
</evidence>
<dbReference type="Proteomes" id="UP000736335">
    <property type="component" value="Unassembled WGS sequence"/>
</dbReference>
<accession>A0A9P6L296</accession>
<proteinExistence type="predicted"/>
<dbReference type="AlphaFoldDB" id="A0A9P6L296"/>
<name>A0A9P6L296_9AGAM</name>
<evidence type="ECO:0000313" key="2">
    <source>
        <dbReference type="Proteomes" id="UP000736335"/>
    </source>
</evidence>
<reference evidence="1" key="2">
    <citation type="submission" date="2020-11" db="EMBL/GenBank/DDBJ databases">
        <authorList>
            <consortium name="DOE Joint Genome Institute"/>
            <person name="Kuo A."/>
            <person name="Miyauchi S."/>
            <person name="Kiss E."/>
            <person name="Drula E."/>
            <person name="Kohler A."/>
            <person name="Sanchez-Garcia M."/>
            <person name="Andreopoulos B."/>
            <person name="Barry K.W."/>
            <person name="Bonito G."/>
            <person name="Buee M."/>
            <person name="Carver A."/>
            <person name="Chen C."/>
            <person name="Cichocki N."/>
            <person name="Clum A."/>
            <person name="Culley D."/>
            <person name="Crous P.W."/>
            <person name="Fauchery L."/>
            <person name="Girlanda M."/>
            <person name="Hayes R."/>
            <person name="Keri Z."/>
            <person name="Labutti K."/>
            <person name="Lipzen A."/>
            <person name="Lombard V."/>
            <person name="Magnuson J."/>
            <person name="Maillard F."/>
            <person name="Morin E."/>
            <person name="Murat C."/>
            <person name="Nolan M."/>
            <person name="Ohm R."/>
            <person name="Pangilinan J."/>
            <person name="Pereira M."/>
            <person name="Perotto S."/>
            <person name="Peter M."/>
            <person name="Riley R."/>
            <person name="Sitrit Y."/>
            <person name="Stielow B."/>
            <person name="Szollosi G."/>
            <person name="Zifcakova L."/>
            <person name="Stursova M."/>
            <person name="Spatafora J.W."/>
            <person name="Tedersoo L."/>
            <person name="Vaario L.-M."/>
            <person name="Yamada A."/>
            <person name="Yan M."/>
            <person name="Wang P."/>
            <person name="Xu J."/>
            <person name="Bruns T."/>
            <person name="Baldrian P."/>
            <person name="Vilgalys R."/>
            <person name="Henrissat B."/>
            <person name="Grigoriev I.V."/>
            <person name="Hibbett D."/>
            <person name="Nagy L.G."/>
            <person name="Martin F.M."/>
        </authorList>
    </citation>
    <scope>NUCLEOTIDE SEQUENCE</scope>
    <source>
        <strain evidence="1">UH-Tt-Lm1</strain>
    </source>
</reference>
<dbReference type="Gene3D" id="3.30.200.20">
    <property type="entry name" value="Phosphorylase Kinase, domain 1"/>
    <property type="match status" value="1"/>
</dbReference>
<organism evidence="1 2">
    <name type="scientific">Thelephora terrestris</name>
    <dbReference type="NCBI Taxonomy" id="56493"/>
    <lineage>
        <taxon>Eukaryota</taxon>
        <taxon>Fungi</taxon>
        <taxon>Dikarya</taxon>
        <taxon>Basidiomycota</taxon>
        <taxon>Agaricomycotina</taxon>
        <taxon>Agaricomycetes</taxon>
        <taxon>Thelephorales</taxon>
        <taxon>Thelephoraceae</taxon>
        <taxon>Thelephora</taxon>
    </lineage>
</organism>
<protein>
    <recommendedName>
        <fullName evidence="3">Aminoglycoside phosphotransferase domain-containing protein</fullName>
    </recommendedName>
</protein>
<evidence type="ECO:0008006" key="3">
    <source>
        <dbReference type="Google" id="ProtNLM"/>
    </source>
</evidence>
<gene>
    <name evidence="1" type="ORF">BJ322DRAFT_1090915</name>
</gene>
<dbReference type="EMBL" id="WIUZ02000021">
    <property type="protein sequence ID" value="KAF9779002.1"/>
    <property type="molecule type" value="Genomic_DNA"/>
</dbReference>